<dbReference type="Pfam" id="PF05488">
    <property type="entry name" value="PAAR_motif"/>
    <property type="match status" value="1"/>
</dbReference>
<proteinExistence type="predicted"/>
<reference evidence="1 2" key="1">
    <citation type="submission" date="2019-12" db="EMBL/GenBank/DDBJ databases">
        <title>Genome sequencing and assembly of endphytes of Porphyra tenera.</title>
        <authorList>
            <person name="Park J.M."/>
            <person name="Shin R."/>
            <person name="Jo S.H."/>
        </authorList>
    </citation>
    <scope>NUCLEOTIDE SEQUENCE [LARGE SCALE GENOMIC DNA]</scope>
    <source>
        <strain evidence="1 2">GPM3</strain>
    </source>
</reference>
<gene>
    <name evidence="1" type="ORF">FX987_03273</name>
</gene>
<dbReference type="EMBL" id="CP054580">
    <property type="protein sequence ID" value="QKS25477.1"/>
    <property type="molecule type" value="Genomic_DNA"/>
</dbReference>
<dbReference type="RefSeq" id="WP_082116848.1">
    <property type="nucleotide sequence ID" value="NZ_BAAADW010000001.1"/>
</dbReference>
<dbReference type="Proteomes" id="UP000509761">
    <property type="component" value="Chromosome"/>
</dbReference>
<dbReference type="InterPro" id="IPR008727">
    <property type="entry name" value="PAAR_motif"/>
</dbReference>
<accession>A0A6N0Z256</accession>
<evidence type="ECO:0000313" key="1">
    <source>
        <dbReference type="EMBL" id="QKS25477.1"/>
    </source>
</evidence>
<evidence type="ECO:0000313" key="2">
    <source>
        <dbReference type="Proteomes" id="UP000509761"/>
    </source>
</evidence>
<keyword evidence="2" id="KW-1185">Reference proteome</keyword>
<dbReference type="Gene3D" id="2.60.200.60">
    <property type="match status" value="2"/>
</dbReference>
<dbReference type="AlphaFoldDB" id="A0A653XZC7"/>
<accession>A0A653XZC7</accession>
<protein>
    <submittedName>
        <fullName evidence="1">Uncharacterized protein</fullName>
    </submittedName>
</protein>
<name>A0A653XZC7_9GAMM</name>
<dbReference type="CDD" id="cd14743">
    <property type="entry name" value="PAAR_CT_1"/>
    <property type="match status" value="1"/>
</dbReference>
<sequence>MSGKPAARITDLTACPIPGHGTNPLVSGSPDVFYDSLSAARLDDKSACGSPITHEVSSTVFVNGKPAAVLSSVGAHGNEVITGSGTVIIGK</sequence>
<dbReference type="GeneID" id="69281427"/>
<organism evidence="1 2">
    <name type="scientific">Vreelandella titanicae</name>
    <dbReference type="NCBI Taxonomy" id="664683"/>
    <lineage>
        <taxon>Bacteria</taxon>
        <taxon>Pseudomonadati</taxon>
        <taxon>Pseudomonadota</taxon>
        <taxon>Gammaproteobacteria</taxon>
        <taxon>Oceanospirillales</taxon>
        <taxon>Halomonadaceae</taxon>
        <taxon>Vreelandella</taxon>
    </lineage>
</organism>